<evidence type="ECO:0000313" key="3">
    <source>
        <dbReference type="Proteomes" id="UP000262917"/>
    </source>
</evidence>
<feature type="signal peptide" evidence="1">
    <location>
        <begin position="1"/>
        <end position="23"/>
    </location>
</feature>
<protein>
    <submittedName>
        <fullName evidence="2">Uncharacterized protein</fullName>
    </submittedName>
</protein>
<comment type="caution">
    <text evidence="2">The sequence shown here is derived from an EMBL/GenBank/DDBJ whole genome shotgun (WGS) entry which is preliminary data.</text>
</comment>
<keyword evidence="1" id="KW-0732">Signal</keyword>
<name>A0A372DML7_9GAMM</name>
<sequence>MEDGMNRWAFAIPTLLMASMALAQQPEPTELAAVRVVAMHGGPEEFVTVSCKTPDEMTMDDVHRVLDVKDPTKVPGLRKQLVAAATEACSARIEKIMVSRTGDSSDVTWKAAN</sequence>
<dbReference type="EMBL" id="QVPD01000005">
    <property type="protein sequence ID" value="RFP60841.1"/>
    <property type="molecule type" value="Genomic_DNA"/>
</dbReference>
<evidence type="ECO:0000313" key="2">
    <source>
        <dbReference type="EMBL" id="RFP60841.1"/>
    </source>
</evidence>
<proteinExistence type="predicted"/>
<dbReference type="Proteomes" id="UP000262917">
    <property type="component" value="Unassembled WGS sequence"/>
</dbReference>
<keyword evidence="3" id="KW-1185">Reference proteome</keyword>
<feature type="chain" id="PRO_5016943597" evidence="1">
    <location>
        <begin position="24"/>
        <end position="113"/>
    </location>
</feature>
<dbReference type="AlphaFoldDB" id="A0A372DML7"/>
<organism evidence="2 3">
    <name type="scientific">Cognatiluteimonas weifangensis</name>
    <dbReference type="NCBI Taxonomy" id="2303539"/>
    <lineage>
        <taxon>Bacteria</taxon>
        <taxon>Pseudomonadati</taxon>
        <taxon>Pseudomonadota</taxon>
        <taxon>Gammaproteobacteria</taxon>
        <taxon>Lysobacterales</taxon>
        <taxon>Lysobacteraceae</taxon>
        <taxon>Cognatiluteimonas</taxon>
    </lineage>
</organism>
<accession>A0A372DML7</accession>
<evidence type="ECO:0000256" key="1">
    <source>
        <dbReference type="SAM" id="SignalP"/>
    </source>
</evidence>
<reference evidence="2 3" key="1">
    <citation type="submission" date="2018-08" db="EMBL/GenBank/DDBJ databases">
        <title>Lysobacter weifangensis sp. nov., a new member of the family 'Xanthomonadaceae', isolated from soil in a farmland.</title>
        <authorList>
            <person name="Zhao H."/>
        </authorList>
    </citation>
    <scope>NUCLEOTIDE SEQUENCE [LARGE SCALE GENOMIC DNA]</scope>
    <source>
        <strain evidence="2 3">WF-2</strain>
    </source>
</reference>
<gene>
    <name evidence="2" type="ORF">D0Y53_06800</name>
</gene>